<dbReference type="InterPro" id="IPR011008">
    <property type="entry name" value="Dimeric_a/b-barrel"/>
</dbReference>
<dbReference type="eggNOG" id="COG3795">
    <property type="taxonomic scope" value="Bacteria"/>
</dbReference>
<evidence type="ECO:0000313" key="3">
    <source>
        <dbReference type="EMBL" id="SFP36191.1"/>
    </source>
</evidence>
<gene>
    <name evidence="3" type="ORF">SAMN04489713_113215</name>
</gene>
<evidence type="ECO:0000256" key="1">
    <source>
        <dbReference type="ARBA" id="ARBA00007689"/>
    </source>
</evidence>
<dbReference type="Gene3D" id="3.30.70.1060">
    <property type="entry name" value="Dimeric alpha+beta barrel"/>
    <property type="match status" value="1"/>
</dbReference>
<dbReference type="STRING" id="1993.SAMN04489713_113215"/>
<proteinExistence type="inferred from homology"/>
<accession>A0A1I5PRR4</accession>
<dbReference type="InterPro" id="IPR005545">
    <property type="entry name" value="YCII"/>
</dbReference>
<comment type="similarity">
    <text evidence="1">Belongs to the YciI family.</text>
</comment>
<organism evidence="3 4">
    <name type="scientific">Actinomadura madurae</name>
    <dbReference type="NCBI Taxonomy" id="1993"/>
    <lineage>
        <taxon>Bacteria</taxon>
        <taxon>Bacillati</taxon>
        <taxon>Actinomycetota</taxon>
        <taxon>Actinomycetes</taxon>
        <taxon>Streptosporangiales</taxon>
        <taxon>Thermomonosporaceae</taxon>
        <taxon>Actinomadura</taxon>
    </lineage>
</organism>
<dbReference type="PANTHER" id="PTHR35174:SF3">
    <property type="entry name" value="BLL7171 PROTEIN"/>
    <property type="match status" value="1"/>
</dbReference>
<name>A0A1I5PRR4_9ACTN</name>
<dbReference type="PANTHER" id="PTHR35174">
    <property type="entry name" value="BLL7171 PROTEIN-RELATED"/>
    <property type="match status" value="1"/>
</dbReference>
<evidence type="ECO:0000259" key="2">
    <source>
        <dbReference type="Pfam" id="PF03795"/>
    </source>
</evidence>
<dbReference type="EMBL" id="FOVH01000013">
    <property type="protein sequence ID" value="SFP36191.1"/>
    <property type="molecule type" value="Genomic_DNA"/>
</dbReference>
<dbReference type="OrthoDB" id="668782at2"/>
<keyword evidence="4" id="KW-1185">Reference proteome</keyword>
<protein>
    <submittedName>
        <fullName evidence="3">Uncharacterized conserved protein</fullName>
    </submittedName>
</protein>
<feature type="domain" description="YCII-related" evidence="2">
    <location>
        <begin position="1"/>
        <end position="107"/>
    </location>
</feature>
<sequence>MRYMMLVCVDESVEPEGDDALPTAWTNEMDARGVRTFGSRLRPVADATSVRVRDGEVLLSDGPFAETKEQIAGFDLIECRDLDEAIEVASKHPAARFGTIEVRPLWEG</sequence>
<reference evidence="3 4" key="1">
    <citation type="submission" date="2016-10" db="EMBL/GenBank/DDBJ databases">
        <authorList>
            <person name="de Groot N.N."/>
        </authorList>
    </citation>
    <scope>NUCLEOTIDE SEQUENCE [LARGE SCALE GENOMIC DNA]</scope>
    <source>
        <strain evidence="3 4">DSM 43067</strain>
    </source>
</reference>
<dbReference type="InParanoid" id="A0A1I5PRR4"/>
<evidence type="ECO:0000313" key="4">
    <source>
        <dbReference type="Proteomes" id="UP000183413"/>
    </source>
</evidence>
<dbReference type="AlphaFoldDB" id="A0A1I5PRR4"/>
<dbReference type="Proteomes" id="UP000183413">
    <property type="component" value="Unassembled WGS sequence"/>
</dbReference>
<dbReference type="SUPFAM" id="SSF54909">
    <property type="entry name" value="Dimeric alpha+beta barrel"/>
    <property type="match status" value="1"/>
</dbReference>
<dbReference type="Pfam" id="PF03795">
    <property type="entry name" value="YCII"/>
    <property type="match status" value="1"/>
</dbReference>